<evidence type="ECO:0000256" key="1">
    <source>
        <dbReference type="ARBA" id="ARBA00022737"/>
    </source>
</evidence>
<dbReference type="SMART" id="SM00248">
    <property type="entry name" value="ANK"/>
    <property type="match status" value="9"/>
</dbReference>
<dbReference type="InterPro" id="IPR036770">
    <property type="entry name" value="Ankyrin_rpt-contain_sf"/>
</dbReference>
<evidence type="ECO:0000313" key="5">
    <source>
        <dbReference type="EMBL" id="KAL3835657.1"/>
    </source>
</evidence>
<dbReference type="Proteomes" id="UP001634393">
    <property type="component" value="Unassembled WGS sequence"/>
</dbReference>
<dbReference type="Gene3D" id="1.25.40.20">
    <property type="entry name" value="Ankyrin repeat-containing domain"/>
    <property type="match status" value="1"/>
</dbReference>
<feature type="compositionally biased region" description="Polar residues" evidence="4">
    <location>
        <begin position="511"/>
        <end position="528"/>
    </location>
</feature>
<dbReference type="InterPro" id="IPR002110">
    <property type="entry name" value="Ankyrin_rpt"/>
</dbReference>
<evidence type="ECO:0000256" key="2">
    <source>
        <dbReference type="ARBA" id="ARBA00023043"/>
    </source>
</evidence>
<proteinExistence type="predicted"/>
<evidence type="ECO:0000256" key="4">
    <source>
        <dbReference type="SAM" id="MobiDB-lite"/>
    </source>
</evidence>
<dbReference type="SUPFAM" id="SSF48403">
    <property type="entry name" value="Ankyrin repeat"/>
    <property type="match status" value="1"/>
</dbReference>
<dbReference type="EMBL" id="JBJXBP010000004">
    <property type="protein sequence ID" value="KAL3835657.1"/>
    <property type="molecule type" value="Genomic_DNA"/>
</dbReference>
<organism evidence="5 6">
    <name type="scientific">Penstemon smallii</name>
    <dbReference type="NCBI Taxonomy" id="265156"/>
    <lineage>
        <taxon>Eukaryota</taxon>
        <taxon>Viridiplantae</taxon>
        <taxon>Streptophyta</taxon>
        <taxon>Embryophyta</taxon>
        <taxon>Tracheophyta</taxon>
        <taxon>Spermatophyta</taxon>
        <taxon>Magnoliopsida</taxon>
        <taxon>eudicotyledons</taxon>
        <taxon>Gunneridae</taxon>
        <taxon>Pentapetalae</taxon>
        <taxon>asterids</taxon>
        <taxon>lamiids</taxon>
        <taxon>Lamiales</taxon>
        <taxon>Plantaginaceae</taxon>
        <taxon>Cheloneae</taxon>
        <taxon>Penstemon</taxon>
    </lineage>
</organism>
<reference evidence="5 6" key="1">
    <citation type="submission" date="2024-12" db="EMBL/GenBank/DDBJ databases">
        <title>The unique morphological basis and parallel evolutionary history of personate flowers in Penstemon.</title>
        <authorList>
            <person name="Depatie T.H."/>
            <person name="Wessinger C.A."/>
        </authorList>
    </citation>
    <scope>NUCLEOTIDE SEQUENCE [LARGE SCALE GENOMIC DNA]</scope>
    <source>
        <strain evidence="5">WTNN_2</strain>
        <tissue evidence="5">Leaf</tissue>
    </source>
</reference>
<dbReference type="AlphaFoldDB" id="A0ABD3TH66"/>
<feature type="compositionally biased region" description="Low complexity" evidence="4">
    <location>
        <begin position="494"/>
        <end position="503"/>
    </location>
</feature>
<dbReference type="PANTHER" id="PTHR24186:SF38">
    <property type="entry name" value="ANKYRIN REPEAT FAMILY PROTEIN"/>
    <property type="match status" value="1"/>
</dbReference>
<feature type="repeat" description="ANK" evidence="3">
    <location>
        <begin position="246"/>
        <end position="278"/>
    </location>
</feature>
<gene>
    <name evidence="5" type="ORF">ACJIZ3_010393</name>
</gene>
<feature type="region of interest" description="Disordered" evidence="4">
    <location>
        <begin position="585"/>
        <end position="606"/>
    </location>
</feature>
<keyword evidence="6" id="KW-1185">Reference proteome</keyword>
<accession>A0ABD3TH66</accession>
<dbReference type="PROSITE" id="PS50297">
    <property type="entry name" value="ANK_REP_REGION"/>
    <property type="match status" value="1"/>
</dbReference>
<dbReference type="Pfam" id="PF12796">
    <property type="entry name" value="Ank_2"/>
    <property type="match status" value="1"/>
</dbReference>
<name>A0ABD3TH66_9LAMI</name>
<dbReference type="Pfam" id="PF13857">
    <property type="entry name" value="Ank_5"/>
    <property type="match status" value="1"/>
</dbReference>
<keyword evidence="2 3" id="KW-0040">ANK repeat</keyword>
<keyword evidence="1" id="KW-0677">Repeat</keyword>
<feature type="repeat" description="ANK" evidence="3">
    <location>
        <begin position="213"/>
        <end position="245"/>
    </location>
</feature>
<comment type="caution">
    <text evidence="5">The sequence shown here is derived from an EMBL/GenBank/DDBJ whole genome shotgun (WGS) entry which is preliminary data.</text>
</comment>
<dbReference type="PROSITE" id="PS50088">
    <property type="entry name" value="ANK_REPEAT"/>
    <property type="match status" value="2"/>
</dbReference>
<protein>
    <submittedName>
        <fullName evidence="5">Uncharacterized protein</fullName>
    </submittedName>
</protein>
<evidence type="ECO:0000313" key="6">
    <source>
        <dbReference type="Proteomes" id="UP001634393"/>
    </source>
</evidence>
<evidence type="ECO:0000256" key="3">
    <source>
        <dbReference type="PROSITE-ProRule" id="PRU00023"/>
    </source>
</evidence>
<feature type="region of interest" description="Disordered" evidence="4">
    <location>
        <begin position="491"/>
        <end position="528"/>
    </location>
</feature>
<dbReference type="PANTHER" id="PTHR24186">
    <property type="entry name" value="PROTEIN PHOSPHATASE 1 REGULATORY SUBUNIT"/>
    <property type="match status" value="1"/>
</dbReference>
<sequence length="648" mass="71911">MAPPKYFPLRWESTGDQWWFASPIDWAAANGHYDVVIELLHIDTNLLIKLTSLPRIRRLETVWDDDEQNFKDVAINRSKVAKKLLQECENKKGGNSLIRAGYGGWLLYTAASAGDVVFVKELLDRDPLLVFGEGEYGVTDMFYAAARSKNIDVFKVLFDCCVSCKGEGTEVCLVFRSEMVNRAVHAAARGGNLEILREFLGNGCDILSYKDAQGSNVLHTAAGRGQVEVVKHLISSHDIIHSVDNRGNTPLHVAAYRGHLPVVELLISASPSSASSTNNYGDTFLHMAVSGFRTPSFRRLDRQIELMKRLLDPNLINIEDIINVQNNDGRTTLHMAVIDNIQSEIVELLMSVRYINLNIRDLDGNTPLDILKQRPRSASSEILIKRFISAGGISISEDRTARNALVSHLRMHGIGGSPGTSFKIPDGEIFLYTGNHDNVSDIGYSGEIERMESNSSKYKKLGSLKKATSHLKILLGKKERIRNMDYSSSDFEDNYSLSSSSSLRRMDSSSKQNSPVPLRQQFSRLSSLPNNKRVALQGNYLPSPSDKKKFAAGLTHGVLQVRPRSYFGSPSSAVSESSWLSPVSKGKGVDCDNGNQSPEVGNSKMKRKHGSFNLRLMNNYFCFGAQGLAVENSIKSQQECRNQESLIV</sequence>